<evidence type="ECO:0000256" key="1">
    <source>
        <dbReference type="SAM" id="MobiDB-lite"/>
    </source>
</evidence>
<feature type="compositionally biased region" description="Basic and acidic residues" evidence="1">
    <location>
        <begin position="56"/>
        <end position="77"/>
    </location>
</feature>
<protein>
    <submittedName>
        <fullName evidence="2">Uncharacterized protein</fullName>
    </submittedName>
</protein>
<dbReference type="STRING" id="62708.A0A420HS02"/>
<sequence>MHQGLNLHTSKGIGMCEKTNIFSKSPSGSLKITQRTVKKDKYSNRVSRLPKPVIRAWKDSAPQKDNTAQDRRNDLTTHRHLSSRVENVTSEVIPIYDVASQNKDGSNCDTPSIQSSDSKYYFRKNIPPTSPQIHPRNRRIFRCSEYNNMYPAGLKQKSLEKPLPALVNLGPFEISQNIQVHGTLNCACRKILLKPSLHSENRIQSKIIRSDGKTSYCPSGHPFSTCIPLNTSNQRIDNRPRSQKIMGKNESLSFNISLTSSSKFASISDLFTKTLTLSSPFSRDLQVRSLNHRNYNEDSNKNECIKGESFSSFPIPSIASSPLNRENEPSKEFINPSSNFYIMSTATYPVIRSSESFLFSTATGAQKFYRNSAELKSNEANVKPTVDKKARCASVVRNSFDGLYKFPDSSFQSSINSSKSLSSKRASHTTIDQIEMELDVKTSDYKSEMFYGRTINRIPSLAFSSYSIPNTLGAVRNLEYERHIDTKYVMNRNSTPNNHNLSEENDLHERVFASEILPKHPISPSAPNSKLRSNKFTFFRKGFPVLTTEFNSSEKKKVQHGLSTHYQECTSLGDEFINHGKTHRDSRYDLFSKPAFTNLQEDKCCSELDHDQYARKKEETGLNKKKLLPIYDQNATLMLNFSHPISSSLGPLSHPSSFIAPKTIYPAKQIFESSVPQLMKALPPTPSSYISTEVDRFSRNKDSEISHIPSPERVKSEKSSISPDIYENKFPENFFSTNEDLIKRVELKSNGVHAQESQRINQYNKMKRSLDRLNFSMKTLSTLSNRSSESVTTLHLASSAKDCVNGFEPISITVLKKPKSLKFQERNLKIPRVQSSFHKTFSIKKLLVSFKSTTKLLNSRPKVSLISCTKLENNSDHFSDDLRSIQEISANNDLNMGENLFTLKTKKRKNLEQSSNSPGLLEKKDKSNLMRNLELTSVTSDNELRVEGHRILKKLSHIRCRIASSHVVPWRKSNDERLWGTHCSYNTGKIHSARSVTNSSRKHYISNPILSLKENIQSQRFKEKFRGCIHSARSSITVHEKSRAKLWRKYKTYLRGGKDGG</sequence>
<accession>A0A420HS02</accession>
<keyword evidence="3" id="KW-1185">Reference proteome</keyword>
<feature type="region of interest" description="Disordered" evidence="1">
    <location>
        <begin position="56"/>
        <end position="83"/>
    </location>
</feature>
<dbReference type="Proteomes" id="UP000283383">
    <property type="component" value="Unassembled WGS sequence"/>
</dbReference>
<dbReference type="AlphaFoldDB" id="A0A420HS02"/>
<proteinExistence type="predicted"/>
<reference evidence="2 3" key="1">
    <citation type="journal article" date="2018" name="BMC Genomics">
        <title>Comparative genome analyses reveal sequence features reflecting distinct modes of host-adaptation between dicot and monocot powdery mildew.</title>
        <authorList>
            <person name="Wu Y."/>
            <person name="Ma X."/>
            <person name="Pan Z."/>
            <person name="Kale S.D."/>
            <person name="Song Y."/>
            <person name="King H."/>
            <person name="Zhang Q."/>
            <person name="Presley C."/>
            <person name="Deng X."/>
            <person name="Wei C.I."/>
            <person name="Xiao S."/>
        </authorList>
    </citation>
    <scope>NUCLEOTIDE SEQUENCE [LARGE SCALE GENOMIC DNA]</scope>
    <source>
        <strain evidence="2">UMSG3</strain>
    </source>
</reference>
<comment type="caution">
    <text evidence="2">The sequence shown here is derived from an EMBL/GenBank/DDBJ whole genome shotgun (WGS) entry which is preliminary data.</text>
</comment>
<gene>
    <name evidence="2" type="ORF">GcM3_167008</name>
</gene>
<name>A0A420HS02_9PEZI</name>
<evidence type="ECO:0000313" key="3">
    <source>
        <dbReference type="Proteomes" id="UP000283383"/>
    </source>
</evidence>
<evidence type="ECO:0000313" key="2">
    <source>
        <dbReference type="EMBL" id="RKF60210.1"/>
    </source>
</evidence>
<dbReference type="EMBL" id="MCBQ01016773">
    <property type="protein sequence ID" value="RKF60210.1"/>
    <property type="molecule type" value="Genomic_DNA"/>
</dbReference>
<organism evidence="2 3">
    <name type="scientific">Golovinomyces cichoracearum</name>
    <dbReference type="NCBI Taxonomy" id="62708"/>
    <lineage>
        <taxon>Eukaryota</taxon>
        <taxon>Fungi</taxon>
        <taxon>Dikarya</taxon>
        <taxon>Ascomycota</taxon>
        <taxon>Pezizomycotina</taxon>
        <taxon>Leotiomycetes</taxon>
        <taxon>Erysiphales</taxon>
        <taxon>Erysiphaceae</taxon>
        <taxon>Golovinomyces</taxon>
    </lineage>
</organism>